<accession>A0A7R8UB85</accession>
<dbReference type="AlphaFoldDB" id="A0A7R8UB85"/>
<reference evidence="2 3" key="1">
    <citation type="submission" date="2020-11" db="EMBL/GenBank/DDBJ databases">
        <authorList>
            <person name="Wallbank WR R."/>
            <person name="Pardo Diaz C."/>
            <person name="Kozak K."/>
            <person name="Martin S."/>
            <person name="Jiggins C."/>
            <person name="Moest M."/>
            <person name="Warren A I."/>
            <person name="Generalovic N T."/>
            <person name="Byers J.R.P. K."/>
            <person name="Montejo-Kovacevich G."/>
            <person name="Yen C E."/>
        </authorList>
    </citation>
    <scope>NUCLEOTIDE SEQUENCE [LARGE SCALE GENOMIC DNA]</scope>
</reference>
<protein>
    <submittedName>
        <fullName evidence="2">Uncharacterized protein</fullName>
    </submittedName>
</protein>
<evidence type="ECO:0000313" key="2">
    <source>
        <dbReference type="EMBL" id="CAD7077587.1"/>
    </source>
</evidence>
<dbReference type="Proteomes" id="UP000594454">
    <property type="component" value="Chromosome 1"/>
</dbReference>
<dbReference type="EMBL" id="LR899009">
    <property type="protein sequence ID" value="CAD7077587.1"/>
    <property type="molecule type" value="Genomic_DNA"/>
</dbReference>
<feature type="compositionally biased region" description="Basic residues" evidence="1">
    <location>
        <begin position="77"/>
        <end position="123"/>
    </location>
</feature>
<gene>
    <name evidence="2" type="ORF">HERILL_LOCUS922</name>
</gene>
<evidence type="ECO:0000313" key="3">
    <source>
        <dbReference type="Proteomes" id="UP000594454"/>
    </source>
</evidence>
<dbReference type="InParanoid" id="A0A7R8UB85"/>
<dbReference type="PANTHER" id="PTHR34753:SF1">
    <property type="entry name" value="TELOMERASE RNA COMPONENT INTERACTING RNASE"/>
    <property type="match status" value="1"/>
</dbReference>
<sequence>MDDWRKAADNSRYRDRSPAASKYRDKSPERRRDRSRDRYRGARHRDRSRSRSGSYSKSRKTDRYRSKSRSRSDRRSTSRGRHRSSRSRSPRRNHRSSRHYSSRSRYHRRSRSNSRSRSRSRRSSPREDRTPPPPPPPAIQSENEFEYSNTNSGTEQHDVDTSNRGFATVQNNFTSENSCPSIGPDNSNSEASNAYDNDFDEPIDKERIHREMEEKLRLALAKEGKVYPPPKPEPSHPVFANDGSFLEIFKKMQQQMTQQQANADAAEQKLKNQPICKRRGGKILKTGIVAKSRATDPNNVDPKDFWSLYLQEVKKYKNTSCDVDSKTRPLVK</sequence>
<keyword evidence="3" id="KW-1185">Reference proteome</keyword>
<evidence type="ECO:0000256" key="1">
    <source>
        <dbReference type="SAM" id="MobiDB-lite"/>
    </source>
</evidence>
<feature type="region of interest" description="Disordered" evidence="1">
    <location>
        <begin position="1"/>
        <end position="201"/>
    </location>
</feature>
<proteinExistence type="predicted"/>
<dbReference type="OrthoDB" id="5983145at2759"/>
<dbReference type="InterPro" id="IPR038838">
    <property type="entry name" value="TRIR"/>
</dbReference>
<dbReference type="GO" id="GO:0008408">
    <property type="term" value="F:3'-5' exonuclease activity"/>
    <property type="evidence" value="ECO:0007669"/>
    <property type="project" value="InterPro"/>
</dbReference>
<dbReference type="PANTHER" id="PTHR34753">
    <property type="entry name" value="TELOMERASE RNA COMPONENT INTERACTING RNASE"/>
    <property type="match status" value="1"/>
</dbReference>
<name>A0A7R8UB85_HERIL</name>
<feature type="compositionally biased region" description="Basic and acidic residues" evidence="1">
    <location>
        <begin position="1"/>
        <end position="40"/>
    </location>
</feature>
<dbReference type="OMA" id="MYSTGYT"/>
<feature type="compositionally biased region" description="Polar residues" evidence="1">
    <location>
        <begin position="140"/>
        <end position="154"/>
    </location>
</feature>
<feature type="compositionally biased region" description="Basic residues" evidence="1">
    <location>
        <begin position="41"/>
        <end position="50"/>
    </location>
</feature>
<organism evidence="2 3">
    <name type="scientific">Hermetia illucens</name>
    <name type="common">Black soldier fly</name>
    <dbReference type="NCBI Taxonomy" id="343691"/>
    <lineage>
        <taxon>Eukaryota</taxon>
        <taxon>Metazoa</taxon>
        <taxon>Ecdysozoa</taxon>
        <taxon>Arthropoda</taxon>
        <taxon>Hexapoda</taxon>
        <taxon>Insecta</taxon>
        <taxon>Pterygota</taxon>
        <taxon>Neoptera</taxon>
        <taxon>Endopterygota</taxon>
        <taxon>Diptera</taxon>
        <taxon>Brachycera</taxon>
        <taxon>Stratiomyomorpha</taxon>
        <taxon>Stratiomyidae</taxon>
        <taxon>Hermetiinae</taxon>
        <taxon>Hermetia</taxon>
    </lineage>
</organism>
<feature type="compositionally biased region" description="Polar residues" evidence="1">
    <location>
        <begin position="162"/>
        <end position="195"/>
    </location>
</feature>
<dbReference type="GO" id="GO:0008409">
    <property type="term" value="F:5'-3' exonuclease activity"/>
    <property type="evidence" value="ECO:0007669"/>
    <property type="project" value="InterPro"/>
</dbReference>
<feature type="compositionally biased region" description="Basic and acidic residues" evidence="1">
    <location>
        <begin position="59"/>
        <end position="76"/>
    </location>
</feature>